<feature type="coiled-coil region" evidence="1">
    <location>
        <begin position="83"/>
        <end position="116"/>
    </location>
</feature>
<evidence type="ECO:0000256" key="2">
    <source>
        <dbReference type="SAM" id="MobiDB-lite"/>
    </source>
</evidence>
<gene>
    <name evidence="4" type="ORF">G4B88_025174</name>
</gene>
<dbReference type="AlphaFoldDB" id="A0A7J6E614"/>
<evidence type="ECO:0000256" key="1">
    <source>
        <dbReference type="SAM" id="Coils"/>
    </source>
</evidence>
<accession>A0A7J6E614</accession>
<organism evidence="4 5">
    <name type="scientific">Cannabis sativa</name>
    <name type="common">Hemp</name>
    <name type="synonym">Marijuana</name>
    <dbReference type="NCBI Taxonomy" id="3483"/>
    <lineage>
        <taxon>Eukaryota</taxon>
        <taxon>Viridiplantae</taxon>
        <taxon>Streptophyta</taxon>
        <taxon>Embryophyta</taxon>
        <taxon>Tracheophyta</taxon>
        <taxon>Spermatophyta</taxon>
        <taxon>Magnoliopsida</taxon>
        <taxon>eudicotyledons</taxon>
        <taxon>Gunneridae</taxon>
        <taxon>Pentapetalae</taxon>
        <taxon>rosids</taxon>
        <taxon>fabids</taxon>
        <taxon>Rosales</taxon>
        <taxon>Cannabaceae</taxon>
        <taxon>Cannabis</taxon>
    </lineage>
</organism>
<dbReference type="InterPro" id="IPR027942">
    <property type="entry name" value="SEO_N"/>
</dbReference>
<sequence>LLSCKDQLESAEIAHETAVSILKKLEDCTWMAKAVLTLAVFAKEYGDFIEYHRNKYNINNDLATSDQLTDSLAFLKGWKIELLDKQKTEIRELNVLIEKTLELMNAMNELEKFSKNRKVSMDGVKADLILPEEVDYYWVIMAVIACVNKFTTILTSSYQQLEAIVAVRLDKSGGNKRKALHLNNILETPHKSPYLQQTSIFSDPPIKMHGKRSQATGVRRSNHHQYDLPSSKRSCRMDKPNSSALVDRRI</sequence>
<proteinExistence type="predicted"/>
<reference evidence="4 5" key="1">
    <citation type="journal article" date="2020" name="bioRxiv">
        <title>Sequence and annotation of 42 cannabis genomes reveals extensive copy number variation in cannabinoid synthesis and pathogen resistance genes.</title>
        <authorList>
            <person name="Mckernan K.J."/>
            <person name="Helbert Y."/>
            <person name="Kane L.T."/>
            <person name="Ebling H."/>
            <person name="Zhang L."/>
            <person name="Liu B."/>
            <person name="Eaton Z."/>
            <person name="Mclaughlin S."/>
            <person name="Kingan S."/>
            <person name="Baybayan P."/>
            <person name="Concepcion G."/>
            <person name="Jordan M."/>
            <person name="Riva A."/>
            <person name="Barbazuk W."/>
            <person name="Harkins T."/>
        </authorList>
    </citation>
    <scope>NUCLEOTIDE SEQUENCE [LARGE SCALE GENOMIC DNA]</scope>
    <source>
        <strain evidence="5">cv. Jamaican Lion 4</strain>
        <tissue evidence="4">Leaf</tissue>
    </source>
</reference>
<dbReference type="InterPro" id="IPR039299">
    <property type="entry name" value="SEOA"/>
</dbReference>
<dbReference type="PANTHER" id="PTHR33232">
    <property type="entry name" value="PROTEIN SIEVE ELEMENT OCCLUSION B-LIKE"/>
    <property type="match status" value="1"/>
</dbReference>
<keyword evidence="1" id="KW-0175">Coiled coil</keyword>
<evidence type="ECO:0000259" key="3">
    <source>
        <dbReference type="Pfam" id="PF14576"/>
    </source>
</evidence>
<name>A0A7J6E614_CANSA</name>
<evidence type="ECO:0000313" key="4">
    <source>
        <dbReference type="EMBL" id="KAF4353786.1"/>
    </source>
</evidence>
<dbReference type="PANTHER" id="PTHR33232:SF18">
    <property type="entry name" value="PROTEIN SIEVE ELEMENT OCCLUSION B-LIKE"/>
    <property type="match status" value="1"/>
</dbReference>
<evidence type="ECO:0000313" key="5">
    <source>
        <dbReference type="Proteomes" id="UP000583929"/>
    </source>
</evidence>
<feature type="domain" description="Sieve element occlusion N-terminal" evidence="3">
    <location>
        <begin position="9"/>
        <end position="161"/>
    </location>
</feature>
<dbReference type="Proteomes" id="UP000583929">
    <property type="component" value="Unassembled WGS sequence"/>
</dbReference>
<feature type="non-terminal residue" evidence="4">
    <location>
        <position position="1"/>
    </location>
</feature>
<dbReference type="EMBL" id="JAATIQ010000495">
    <property type="protein sequence ID" value="KAF4353786.1"/>
    <property type="molecule type" value="Genomic_DNA"/>
</dbReference>
<keyword evidence="5" id="KW-1185">Reference proteome</keyword>
<dbReference type="GO" id="GO:0010088">
    <property type="term" value="P:phloem development"/>
    <property type="evidence" value="ECO:0007669"/>
    <property type="project" value="InterPro"/>
</dbReference>
<comment type="caution">
    <text evidence="4">The sequence shown here is derived from an EMBL/GenBank/DDBJ whole genome shotgun (WGS) entry which is preliminary data.</text>
</comment>
<feature type="region of interest" description="Disordered" evidence="2">
    <location>
        <begin position="197"/>
        <end position="250"/>
    </location>
</feature>
<dbReference type="Pfam" id="PF14576">
    <property type="entry name" value="SEO_N"/>
    <property type="match status" value="1"/>
</dbReference>
<protein>
    <recommendedName>
        <fullName evidence="3">Sieve element occlusion N-terminal domain-containing protein</fullName>
    </recommendedName>
</protein>